<proteinExistence type="predicted"/>
<protein>
    <recommendedName>
        <fullName evidence="1">CRAL-TRIO domain-containing protein</fullName>
    </recommendedName>
</protein>
<dbReference type="CDD" id="cd00170">
    <property type="entry name" value="SEC14"/>
    <property type="match status" value="1"/>
</dbReference>
<accession>A0A921YYV6</accession>
<dbReference type="PANTHER" id="PTHR10174">
    <property type="entry name" value="ALPHA-TOCOPHEROL TRANSFER PROTEIN-RELATED"/>
    <property type="match status" value="1"/>
</dbReference>
<dbReference type="SMART" id="SM00516">
    <property type="entry name" value="SEC14"/>
    <property type="match status" value="1"/>
</dbReference>
<evidence type="ECO:0000259" key="1">
    <source>
        <dbReference type="PROSITE" id="PS50191"/>
    </source>
</evidence>
<reference evidence="2" key="1">
    <citation type="journal article" date="2016" name="Insect Biochem. Mol. Biol.">
        <title>Multifaceted biological insights from a draft genome sequence of the tobacco hornworm moth, Manduca sexta.</title>
        <authorList>
            <person name="Kanost M.R."/>
            <person name="Arrese E.L."/>
            <person name="Cao X."/>
            <person name="Chen Y.R."/>
            <person name="Chellapilla S."/>
            <person name="Goldsmith M.R."/>
            <person name="Grosse-Wilde E."/>
            <person name="Heckel D.G."/>
            <person name="Herndon N."/>
            <person name="Jiang H."/>
            <person name="Papanicolaou A."/>
            <person name="Qu J."/>
            <person name="Soulages J.L."/>
            <person name="Vogel H."/>
            <person name="Walters J."/>
            <person name="Waterhouse R.M."/>
            <person name="Ahn S.J."/>
            <person name="Almeida F.C."/>
            <person name="An C."/>
            <person name="Aqrawi P."/>
            <person name="Bretschneider A."/>
            <person name="Bryant W.B."/>
            <person name="Bucks S."/>
            <person name="Chao H."/>
            <person name="Chevignon G."/>
            <person name="Christen J.M."/>
            <person name="Clarke D.F."/>
            <person name="Dittmer N.T."/>
            <person name="Ferguson L.C.F."/>
            <person name="Garavelou S."/>
            <person name="Gordon K.H.J."/>
            <person name="Gunaratna R.T."/>
            <person name="Han Y."/>
            <person name="Hauser F."/>
            <person name="He Y."/>
            <person name="Heidel-Fischer H."/>
            <person name="Hirsh A."/>
            <person name="Hu Y."/>
            <person name="Jiang H."/>
            <person name="Kalra D."/>
            <person name="Klinner C."/>
            <person name="Konig C."/>
            <person name="Kovar C."/>
            <person name="Kroll A.R."/>
            <person name="Kuwar S.S."/>
            <person name="Lee S.L."/>
            <person name="Lehman R."/>
            <person name="Li K."/>
            <person name="Li Z."/>
            <person name="Liang H."/>
            <person name="Lovelace S."/>
            <person name="Lu Z."/>
            <person name="Mansfield J.H."/>
            <person name="McCulloch K.J."/>
            <person name="Mathew T."/>
            <person name="Morton B."/>
            <person name="Muzny D.M."/>
            <person name="Neunemann D."/>
            <person name="Ongeri F."/>
            <person name="Pauchet Y."/>
            <person name="Pu L.L."/>
            <person name="Pyrousis I."/>
            <person name="Rao X.J."/>
            <person name="Redding A."/>
            <person name="Roesel C."/>
            <person name="Sanchez-Gracia A."/>
            <person name="Schaack S."/>
            <person name="Shukla A."/>
            <person name="Tetreau G."/>
            <person name="Wang Y."/>
            <person name="Xiong G.H."/>
            <person name="Traut W."/>
            <person name="Walsh T.K."/>
            <person name="Worley K.C."/>
            <person name="Wu D."/>
            <person name="Wu W."/>
            <person name="Wu Y.Q."/>
            <person name="Zhang X."/>
            <person name="Zou Z."/>
            <person name="Zucker H."/>
            <person name="Briscoe A.D."/>
            <person name="Burmester T."/>
            <person name="Clem R.J."/>
            <person name="Feyereisen R."/>
            <person name="Grimmelikhuijzen C.J.P."/>
            <person name="Hamodrakas S.J."/>
            <person name="Hansson B.S."/>
            <person name="Huguet E."/>
            <person name="Jermiin L.S."/>
            <person name="Lan Q."/>
            <person name="Lehman H.K."/>
            <person name="Lorenzen M."/>
            <person name="Merzendorfer H."/>
            <person name="Michalopoulos I."/>
            <person name="Morton D.B."/>
            <person name="Muthukrishnan S."/>
            <person name="Oakeshott J.G."/>
            <person name="Palmer W."/>
            <person name="Park Y."/>
            <person name="Passarelli A.L."/>
            <person name="Rozas J."/>
            <person name="Schwartz L.M."/>
            <person name="Smith W."/>
            <person name="Southgate A."/>
            <person name="Vilcinskas A."/>
            <person name="Vogt R."/>
            <person name="Wang P."/>
            <person name="Werren J."/>
            <person name="Yu X.Q."/>
            <person name="Zhou J.J."/>
            <person name="Brown S.J."/>
            <person name="Scherer S.E."/>
            <person name="Richards S."/>
            <person name="Blissard G.W."/>
        </authorList>
    </citation>
    <scope>NUCLEOTIDE SEQUENCE</scope>
</reference>
<keyword evidence="3" id="KW-1185">Reference proteome</keyword>
<dbReference type="Pfam" id="PF00650">
    <property type="entry name" value="CRAL_TRIO"/>
    <property type="match status" value="1"/>
</dbReference>
<dbReference type="Gene3D" id="3.40.525.10">
    <property type="entry name" value="CRAL-TRIO lipid binding domain"/>
    <property type="match status" value="1"/>
</dbReference>
<reference evidence="2" key="2">
    <citation type="submission" date="2020-12" db="EMBL/GenBank/DDBJ databases">
        <authorList>
            <person name="Kanost M."/>
        </authorList>
    </citation>
    <scope>NUCLEOTIDE SEQUENCE</scope>
</reference>
<dbReference type="SUPFAM" id="SSF46938">
    <property type="entry name" value="CRAL/TRIO N-terminal domain"/>
    <property type="match status" value="1"/>
</dbReference>
<sequence length="287" mass="33650">MEDYVARSFPLEEEYKKPTGITPQDIAQLRQWLVTQPHLPHERITDLDLILSFHSCKRCMESTKKLLDTHYTMKTNFHAIFKDRVVDAKIQLALERALLKPLPARTKDGDAIFYSRLLDLEPRNLMLKETMRAVLMILELWQYEEGTWPGLVILYDLEGLRLGHLLRLEREVLKQFLAYLEQSILVKIKEIHLLNAPYFVDKLIALVHKFIRCELFSVLKIHQTGTKTLGNYIDVSILPKEAGGNYKTYEECKDETMMKIMANRGFFENELKKRGNLALRPKTIRYI</sequence>
<organism evidence="2 3">
    <name type="scientific">Manduca sexta</name>
    <name type="common">Tobacco hawkmoth</name>
    <name type="synonym">Tobacco hornworm</name>
    <dbReference type="NCBI Taxonomy" id="7130"/>
    <lineage>
        <taxon>Eukaryota</taxon>
        <taxon>Metazoa</taxon>
        <taxon>Ecdysozoa</taxon>
        <taxon>Arthropoda</taxon>
        <taxon>Hexapoda</taxon>
        <taxon>Insecta</taxon>
        <taxon>Pterygota</taxon>
        <taxon>Neoptera</taxon>
        <taxon>Endopterygota</taxon>
        <taxon>Lepidoptera</taxon>
        <taxon>Glossata</taxon>
        <taxon>Ditrysia</taxon>
        <taxon>Bombycoidea</taxon>
        <taxon>Sphingidae</taxon>
        <taxon>Sphinginae</taxon>
        <taxon>Sphingini</taxon>
        <taxon>Manduca</taxon>
    </lineage>
</organism>
<feature type="domain" description="CRAL-TRIO" evidence="1">
    <location>
        <begin position="86"/>
        <end position="250"/>
    </location>
</feature>
<dbReference type="AlphaFoldDB" id="A0A921YYV6"/>
<dbReference type="Proteomes" id="UP000791440">
    <property type="component" value="Unassembled WGS sequence"/>
</dbReference>
<name>A0A921YYV6_MANSE</name>
<dbReference type="GO" id="GO:0016020">
    <property type="term" value="C:membrane"/>
    <property type="evidence" value="ECO:0007669"/>
    <property type="project" value="TreeGrafter"/>
</dbReference>
<gene>
    <name evidence="2" type="ORF">O3G_MSEX005485</name>
</gene>
<dbReference type="InterPro" id="IPR001251">
    <property type="entry name" value="CRAL-TRIO_dom"/>
</dbReference>
<dbReference type="InterPro" id="IPR036273">
    <property type="entry name" value="CRAL/TRIO_N_dom_sf"/>
</dbReference>
<dbReference type="EMBL" id="JH668357">
    <property type="protein sequence ID" value="KAG6448426.1"/>
    <property type="molecule type" value="Genomic_DNA"/>
</dbReference>
<dbReference type="PROSITE" id="PS50191">
    <property type="entry name" value="CRAL_TRIO"/>
    <property type="match status" value="1"/>
</dbReference>
<comment type="caution">
    <text evidence="2">The sequence shown here is derived from an EMBL/GenBank/DDBJ whole genome shotgun (WGS) entry which is preliminary data.</text>
</comment>
<dbReference type="SUPFAM" id="SSF52087">
    <property type="entry name" value="CRAL/TRIO domain"/>
    <property type="match status" value="1"/>
</dbReference>
<dbReference type="GO" id="GO:1902936">
    <property type="term" value="F:phosphatidylinositol bisphosphate binding"/>
    <property type="evidence" value="ECO:0007669"/>
    <property type="project" value="TreeGrafter"/>
</dbReference>
<dbReference type="InterPro" id="IPR036865">
    <property type="entry name" value="CRAL-TRIO_dom_sf"/>
</dbReference>
<evidence type="ECO:0000313" key="2">
    <source>
        <dbReference type="EMBL" id="KAG6448426.1"/>
    </source>
</evidence>
<dbReference type="PANTHER" id="PTHR10174:SF213">
    <property type="entry name" value="CRAL-TRIO DOMAIN-CONTAINING PROTEIN"/>
    <property type="match status" value="1"/>
</dbReference>
<evidence type="ECO:0000313" key="3">
    <source>
        <dbReference type="Proteomes" id="UP000791440"/>
    </source>
</evidence>